<accession>A0ABQ7PVB6</accession>
<evidence type="ECO:0000313" key="2">
    <source>
        <dbReference type="Proteomes" id="UP000823941"/>
    </source>
</evidence>
<name>A0ABQ7PVB6_PLUXY</name>
<sequence>MLLVLNPSVLEEIVNADTGAPCSPRHTKKKHFIDSVKRGLSPQNNSKQMTEAAVVTCVKLCKASTYININDATNRAFVLVKSVINDLKVRVYFRIATFLSLVENSLH</sequence>
<protein>
    <submittedName>
        <fullName evidence="1">Uncharacterized protein</fullName>
    </submittedName>
</protein>
<evidence type="ECO:0000313" key="1">
    <source>
        <dbReference type="EMBL" id="KAG7295598.1"/>
    </source>
</evidence>
<dbReference type="EMBL" id="JAHIBW010000030">
    <property type="protein sequence ID" value="KAG7295598.1"/>
    <property type="molecule type" value="Genomic_DNA"/>
</dbReference>
<proteinExistence type="predicted"/>
<gene>
    <name evidence="1" type="ORF">JYU34_021867</name>
</gene>
<reference evidence="1 2" key="1">
    <citation type="submission" date="2021-06" db="EMBL/GenBank/DDBJ databases">
        <title>A haploid diamondback moth (Plutella xylostella L.) genome assembly resolves 31 chromosomes and identifies a diamide resistance mutation.</title>
        <authorList>
            <person name="Ward C.M."/>
            <person name="Perry K.D."/>
            <person name="Baker G."/>
            <person name="Powis K."/>
            <person name="Heckel D.G."/>
            <person name="Baxter S.W."/>
        </authorList>
    </citation>
    <scope>NUCLEOTIDE SEQUENCE [LARGE SCALE GENOMIC DNA]</scope>
    <source>
        <strain evidence="1 2">LV</strain>
        <tissue evidence="1">Single pupa</tissue>
    </source>
</reference>
<organism evidence="1 2">
    <name type="scientific">Plutella xylostella</name>
    <name type="common">Diamondback moth</name>
    <name type="synonym">Plutella maculipennis</name>
    <dbReference type="NCBI Taxonomy" id="51655"/>
    <lineage>
        <taxon>Eukaryota</taxon>
        <taxon>Metazoa</taxon>
        <taxon>Ecdysozoa</taxon>
        <taxon>Arthropoda</taxon>
        <taxon>Hexapoda</taxon>
        <taxon>Insecta</taxon>
        <taxon>Pterygota</taxon>
        <taxon>Neoptera</taxon>
        <taxon>Endopterygota</taxon>
        <taxon>Lepidoptera</taxon>
        <taxon>Glossata</taxon>
        <taxon>Ditrysia</taxon>
        <taxon>Yponomeutoidea</taxon>
        <taxon>Plutellidae</taxon>
        <taxon>Plutella</taxon>
    </lineage>
</organism>
<keyword evidence="2" id="KW-1185">Reference proteome</keyword>
<comment type="caution">
    <text evidence="1">The sequence shown here is derived from an EMBL/GenBank/DDBJ whole genome shotgun (WGS) entry which is preliminary data.</text>
</comment>
<dbReference type="Proteomes" id="UP000823941">
    <property type="component" value="Chromosome 30"/>
</dbReference>